<protein>
    <submittedName>
        <fullName evidence="1">Uncharacterized protein</fullName>
    </submittedName>
</protein>
<dbReference type="EMBL" id="CAJPDT010000113">
    <property type="protein sequence ID" value="CAF9938907.1"/>
    <property type="molecule type" value="Genomic_DNA"/>
</dbReference>
<evidence type="ECO:0000313" key="1">
    <source>
        <dbReference type="EMBL" id="CAF9938907.1"/>
    </source>
</evidence>
<sequence length="541" mass="58536">MPRGSQPVRYYNWQAMDQSDHPETQGPFVGKHWENGSCSIHTESENHKPLRSYGRDLYYNIAPDSFREMAGWVIEQCVQGSPSSGGFVTRNISNMIDYLEGPNPDLDLEIPNYVRYHDIENYPINATFFTVSINAPNKGLWWPNPGKYDPATGGAIFTSLYERLLNMARSSPGFSSISSTLERIGHAWGQMTRNAGEIESYKPWYPYGHEAGTDPTNLSGATTFYECDAKLGNPRDVDCGQLQYSQLQSLPESLALEPGVARFLNGGTCTVAISAAKALIITRDQVAATLNDLIQICVGNPLAKAIGGRAFYGGDPGIDLGDGGDVIPKRDASAWNSVPLGANITLFQQLEIFPAFPTALEEVKTCTWQKVVSREDVRQCRSVHHHIAASGYAQTDHACSATTDCDVANGFVCALNASVLVHSVNPSAFSCVPTRQGASSYGATAPQCRKRCLFDSNNITTSNSTLELVAPSLAGVNASSPTLLSAEMVCPCNCTYISHACCLSRTNMVWADTSQQVNISVEAPNGTAHCNTSTGLWGSVV</sequence>
<gene>
    <name evidence="1" type="ORF">IMSHALPRED_001129</name>
</gene>
<organism evidence="1 2">
    <name type="scientific">Imshaugia aleurites</name>
    <dbReference type="NCBI Taxonomy" id="172621"/>
    <lineage>
        <taxon>Eukaryota</taxon>
        <taxon>Fungi</taxon>
        <taxon>Dikarya</taxon>
        <taxon>Ascomycota</taxon>
        <taxon>Pezizomycotina</taxon>
        <taxon>Lecanoromycetes</taxon>
        <taxon>OSLEUM clade</taxon>
        <taxon>Lecanoromycetidae</taxon>
        <taxon>Lecanorales</taxon>
        <taxon>Lecanorineae</taxon>
        <taxon>Parmeliaceae</taxon>
        <taxon>Imshaugia</taxon>
    </lineage>
</organism>
<dbReference type="Proteomes" id="UP000664534">
    <property type="component" value="Unassembled WGS sequence"/>
</dbReference>
<dbReference type="OrthoDB" id="5351431at2759"/>
<proteinExistence type="predicted"/>
<comment type="caution">
    <text evidence="1">The sequence shown here is derived from an EMBL/GenBank/DDBJ whole genome shotgun (WGS) entry which is preliminary data.</text>
</comment>
<name>A0A8H3J1D8_9LECA</name>
<dbReference type="AlphaFoldDB" id="A0A8H3J1D8"/>
<evidence type="ECO:0000313" key="2">
    <source>
        <dbReference type="Proteomes" id="UP000664534"/>
    </source>
</evidence>
<keyword evidence="2" id="KW-1185">Reference proteome</keyword>
<reference evidence="1" key="1">
    <citation type="submission" date="2021-03" db="EMBL/GenBank/DDBJ databases">
        <authorList>
            <person name="Tagirdzhanova G."/>
        </authorList>
    </citation>
    <scope>NUCLEOTIDE SEQUENCE</scope>
</reference>
<accession>A0A8H3J1D8</accession>